<sequence length="325" mass="35850">MQYRSLTRSRSWSAFFDDGLVSPSLASLWLITDLSPCSLESRELCVPVQISAALANIKRSSCVSGPECGQILIQPKPFQALKICFPWFHPKKQELLSPFPLVDHQVAACSQIHKPTSKLLPEPLQPPSPSTFRPSSFGPTPPPGRRWSVTSSVRHRSVSTSDGSSLSRLSAAPTPQAGRRPDPLCRPLAEPRPHAVNLVDPIDAVTILIFDADMSASEANKVHLVEAKGILCLACIEESNRAKAKVSLSRLSLIGSREIGFIKRCMNHKTIFCIINGKKQASKNSDIWRTQWVCRTQSKLHQTVILLNSPLRVLSLHNSQGHLHI</sequence>
<name>A0AAV7H8D5_DENCH</name>
<evidence type="ECO:0000256" key="1">
    <source>
        <dbReference type="SAM" id="MobiDB-lite"/>
    </source>
</evidence>
<dbReference type="AlphaFoldDB" id="A0AAV7H8D5"/>
<gene>
    <name evidence="2" type="ORF">IEQ34_004974</name>
</gene>
<feature type="compositionally biased region" description="Basic and acidic residues" evidence="1">
    <location>
        <begin position="179"/>
        <end position="189"/>
    </location>
</feature>
<feature type="compositionally biased region" description="Low complexity" evidence="1">
    <location>
        <begin position="145"/>
        <end position="170"/>
    </location>
</feature>
<evidence type="ECO:0000313" key="2">
    <source>
        <dbReference type="EMBL" id="KAH0464871.1"/>
    </source>
</evidence>
<reference evidence="2 3" key="1">
    <citation type="journal article" date="2021" name="Hortic Res">
        <title>Chromosome-scale assembly of the Dendrobium chrysotoxum genome enhances the understanding of orchid evolution.</title>
        <authorList>
            <person name="Zhang Y."/>
            <person name="Zhang G.Q."/>
            <person name="Zhang D."/>
            <person name="Liu X.D."/>
            <person name="Xu X.Y."/>
            <person name="Sun W.H."/>
            <person name="Yu X."/>
            <person name="Zhu X."/>
            <person name="Wang Z.W."/>
            <person name="Zhao X."/>
            <person name="Zhong W.Y."/>
            <person name="Chen H."/>
            <person name="Yin W.L."/>
            <person name="Huang T."/>
            <person name="Niu S.C."/>
            <person name="Liu Z.J."/>
        </authorList>
    </citation>
    <scope>NUCLEOTIDE SEQUENCE [LARGE SCALE GENOMIC DNA]</scope>
    <source>
        <strain evidence="2">Lindl</strain>
    </source>
</reference>
<evidence type="ECO:0000313" key="3">
    <source>
        <dbReference type="Proteomes" id="UP000775213"/>
    </source>
</evidence>
<dbReference type="EMBL" id="JAGFBR010000006">
    <property type="protein sequence ID" value="KAH0464871.1"/>
    <property type="molecule type" value="Genomic_DNA"/>
</dbReference>
<accession>A0AAV7H8D5</accession>
<protein>
    <submittedName>
        <fullName evidence="2">Uncharacterized protein</fullName>
    </submittedName>
</protein>
<comment type="caution">
    <text evidence="2">The sequence shown here is derived from an EMBL/GenBank/DDBJ whole genome shotgun (WGS) entry which is preliminary data.</text>
</comment>
<feature type="region of interest" description="Disordered" evidence="1">
    <location>
        <begin position="117"/>
        <end position="189"/>
    </location>
</feature>
<keyword evidence="3" id="KW-1185">Reference proteome</keyword>
<dbReference type="Proteomes" id="UP000775213">
    <property type="component" value="Unassembled WGS sequence"/>
</dbReference>
<proteinExistence type="predicted"/>
<organism evidence="2 3">
    <name type="scientific">Dendrobium chrysotoxum</name>
    <name type="common">Orchid</name>
    <dbReference type="NCBI Taxonomy" id="161865"/>
    <lineage>
        <taxon>Eukaryota</taxon>
        <taxon>Viridiplantae</taxon>
        <taxon>Streptophyta</taxon>
        <taxon>Embryophyta</taxon>
        <taxon>Tracheophyta</taxon>
        <taxon>Spermatophyta</taxon>
        <taxon>Magnoliopsida</taxon>
        <taxon>Liliopsida</taxon>
        <taxon>Asparagales</taxon>
        <taxon>Orchidaceae</taxon>
        <taxon>Epidendroideae</taxon>
        <taxon>Malaxideae</taxon>
        <taxon>Dendrobiinae</taxon>
        <taxon>Dendrobium</taxon>
    </lineage>
</organism>